<dbReference type="EMBL" id="JACVDC010000064">
    <property type="protein sequence ID" value="MBC9797578.1"/>
    <property type="molecule type" value="Genomic_DNA"/>
</dbReference>
<evidence type="ECO:0000313" key="3">
    <source>
        <dbReference type="Proteomes" id="UP000653730"/>
    </source>
</evidence>
<comment type="caution">
    <text evidence="2">The sequence shown here is derived from an EMBL/GenBank/DDBJ whole genome shotgun (WGS) entry which is preliminary data.</text>
</comment>
<evidence type="ECO:0000256" key="1">
    <source>
        <dbReference type="SAM" id="MobiDB-lite"/>
    </source>
</evidence>
<dbReference type="RefSeq" id="WP_187966711.1">
    <property type="nucleotide sequence ID" value="NZ_JACVDC010000064.1"/>
</dbReference>
<gene>
    <name evidence="2" type="ORF">IBL28_16505</name>
</gene>
<dbReference type="AlphaFoldDB" id="A0A926JU54"/>
<accession>A0A926JU54</accession>
<evidence type="ECO:0000313" key="2">
    <source>
        <dbReference type="EMBL" id="MBC9797578.1"/>
    </source>
</evidence>
<name>A0A926JU54_9FLAO</name>
<reference evidence="2 3" key="1">
    <citation type="submission" date="2020-09" db="EMBL/GenBank/DDBJ databases">
        <title>Sinomicrobium weinanense sp. nov., a halophilic bacteria isolated from saline-alkali soil.</title>
        <authorList>
            <person name="Wu P."/>
            <person name="Ren H."/>
            <person name="Mei Y."/>
            <person name="Liang Y."/>
            <person name="Chen Z."/>
        </authorList>
    </citation>
    <scope>NUCLEOTIDE SEQUENCE [LARGE SCALE GENOMIC DNA]</scope>
    <source>
        <strain evidence="2 3">FJxs</strain>
    </source>
</reference>
<organism evidence="2 3">
    <name type="scientific">Sinomicrobium weinanense</name>
    <dbReference type="NCBI Taxonomy" id="2842200"/>
    <lineage>
        <taxon>Bacteria</taxon>
        <taxon>Pseudomonadati</taxon>
        <taxon>Bacteroidota</taxon>
        <taxon>Flavobacteriia</taxon>
        <taxon>Flavobacteriales</taxon>
        <taxon>Flavobacteriaceae</taxon>
        <taxon>Sinomicrobium</taxon>
    </lineage>
</organism>
<proteinExistence type="predicted"/>
<feature type="compositionally biased region" description="Basic residues" evidence="1">
    <location>
        <begin position="327"/>
        <end position="338"/>
    </location>
</feature>
<feature type="region of interest" description="Disordered" evidence="1">
    <location>
        <begin position="324"/>
        <end position="352"/>
    </location>
</feature>
<protein>
    <submittedName>
        <fullName evidence="2">Uncharacterized protein</fullName>
    </submittedName>
</protein>
<keyword evidence="3" id="KW-1185">Reference proteome</keyword>
<sequence length="352" mass="41691">MKNAVIENRVEKELNEWLVREQRFQKLFSFSVDRNRAFLREKLRYYRTLQAKYKARAGPKEQLTLRMMREEQRAIEKQLYPNLWIRLGYKVLSGIVQGASADREQKRQAAHIQDLKESFRKLGFPEVPLDRQKLRDHQKMMIPVAYEVGENQRMAFELNLEKGDKGQFHLVGYTAYLQREGNTPLTVKQHFEINKENIITAKQAYNLLSGRPVMTGTKENRHWVQLDINDRDSSFNYCIRRFYTGYGFDLEKKLRELPLKELRTPEETRKLIKALQNGEQKEVTFIQGNKQQRIVLEVNPRFKSLNLFNQKGEKVSLPQALKDKVSRKTGLRKGKRLQKGLPGKDRIRVRRK</sequence>
<dbReference type="Proteomes" id="UP000653730">
    <property type="component" value="Unassembled WGS sequence"/>
</dbReference>